<keyword evidence="2" id="KW-1185">Reference proteome</keyword>
<dbReference type="EMBL" id="REGN01000473">
    <property type="protein sequence ID" value="RNA41709.1"/>
    <property type="molecule type" value="Genomic_DNA"/>
</dbReference>
<dbReference type="Proteomes" id="UP000276133">
    <property type="component" value="Unassembled WGS sequence"/>
</dbReference>
<protein>
    <submittedName>
        <fullName evidence="1">Uncharacterized protein</fullName>
    </submittedName>
</protein>
<reference evidence="1 2" key="1">
    <citation type="journal article" date="2018" name="Sci. Rep.">
        <title>Genomic signatures of local adaptation to the degree of environmental predictability in rotifers.</title>
        <authorList>
            <person name="Franch-Gras L."/>
            <person name="Hahn C."/>
            <person name="Garcia-Roger E.M."/>
            <person name="Carmona M.J."/>
            <person name="Serra M."/>
            <person name="Gomez A."/>
        </authorList>
    </citation>
    <scope>NUCLEOTIDE SEQUENCE [LARGE SCALE GENOMIC DNA]</scope>
    <source>
        <strain evidence="1">HYR1</strain>
    </source>
</reference>
<comment type="caution">
    <text evidence="1">The sequence shown here is derived from an EMBL/GenBank/DDBJ whole genome shotgun (WGS) entry which is preliminary data.</text>
</comment>
<dbReference type="AlphaFoldDB" id="A0A3M7T1B5"/>
<accession>A0A3M7T1B5</accession>
<organism evidence="1 2">
    <name type="scientific">Brachionus plicatilis</name>
    <name type="common">Marine rotifer</name>
    <name type="synonym">Brachionus muelleri</name>
    <dbReference type="NCBI Taxonomy" id="10195"/>
    <lineage>
        <taxon>Eukaryota</taxon>
        <taxon>Metazoa</taxon>
        <taxon>Spiralia</taxon>
        <taxon>Gnathifera</taxon>
        <taxon>Rotifera</taxon>
        <taxon>Eurotatoria</taxon>
        <taxon>Monogononta</taxon>
        <taxon>Pseudotrocha</taxon>
        <taxon>Ploima</taxon>
        <taxon>Brachionidae</taxon>
        <taxon>Brachionus</taxon>
    </lineage>
</organism>
<name>A0A3M7T1B5_BRAPC</name>
<sequence length="90" mass="10734">MNKNLITKYIRLAFCFLIRSLKAIKRNYVVSMVKVYQRVFLKFKSCIKDKSSANLLINPLKFLFLINKLSIYRNKLSILSQRHLEYLCVD</sequence>
<evidence type="ECO:0000313" key="1">
    <source>
        <dbReference type="EMBL" id="RNA41709.1"/>
    </source>
</evidence>
<gene>
    <name evidence="1" type="ORF">BpHYR1_010988</name>
</gene>
<proteinExistence type="predicted"/>
<evidence type="ECO:0000313" key="2">
    <source>
        <dbReference type="Proteomes" id="UP000276133"/>
    </source>
</evidence>